<evidence type="ECO:0000256" key="1">
    <source>
        <dbReference type="ARBA" id="ARBA00022618"/>
    </source>
</evidence>
<dbReference type="Pfam" id="PF00134">
    <property type="entry name" value="Cyclin_N"/>
    <property type="match status" value="1"/>
</dbReference>
<dbReference type="PANTHER" id="PTHR10026">
    <property type="entry name" value="CYCLIN"/>
    <property type="match status" value="1"/>
</dbReference>
<comment type="caution">
    <text evidence="8">The sequence shown here is derived from an EMBL/GenBank/DDBJ whole genome shotgun (WGS) entry which is preliminary data.</text>
</comment>
<dbReference type="InterPro" id="IPR013763">
    <property type="entry name" value="Cyclin-like_dom"/>
</dbReference>
<evidence type="ECO:0000256" key="4">
    <source>
        <dbReference type="ARBA" id="ARBA00061204"/>
    </source>
</evidence>
<dbReference type="Proteomes" id="UP000631114">
    <property type="component" value="Unassembled WGS sequence"/>
</dbReference>
<dbReference type="GO" id="GO:0051301">
    <property type="term" value="P:cell division"/>
    <property type="evidence" value="ECO:0007669"/>
    <property type="project" value="UniProtKB-KW"/>
</dbReference>
<feature type="domain" description="Cyclin-like" evidence="7">
    <location>
        <begin position="166"/>
        <end position="251"/>
    </location>
</feature>
<keyword evidence="3" id="KW-0131">Cell cycle</keyword>
<proteinExistence type="inferred from homology"/>
<evidence type="ECO:0000259" key="7">
    <source>
        <dbReference type="SMART" id="SM00385"/>
    </source>
</evidence>
<dbReference type="Gene3D" id="1.10.472.10">
    <property type="entry name" value="Cyclin-like"/>
    <property type="match status" value="2"/>
</dbReference>
<dbReference type="InterPro" id="IPR006671">
    <property type="entry name" value="Cyclin_N"/>
</dbReference>
<keyword evidence="9" id="KW-1185">Reference proteome</keyword>
<evidence type="ECO:0000313" key="9">
    <source>
        <dbReference type="Proteomes" id="UP000631114"/>
    </source>
</evidence>
<dbReference type="InterPro" id="IPR043198">
    <property type="entry name" value="Cyclin/Ssn8"/>
</dbReference>
<dbReference type="FunFam" id="1.10.472.10:FF:000026">
    <property type="entry name" value="Cyclin-T1-5 like"/>
    <property type="match status" value="1"/>
</dbReference>
<sequence>MERQSQGVSQELQCLTAKWYLNRKELEGHSLSRKDGIDLNKETHVRSLYCCFVQDLGKKLQVPQLTIATAMVLCHRFYLRQSHAKSDWRTIGTVSMFLACKMEETPRLLKDVIVVAYEMIYRRDPTASQRIKQKDVYEKQKELIVTGERLLLATIGFDFNIQHPYKPLVAALKKLEISGNDVAKVAWNFVNDWLRTTLCLQYKPHYVAAGSLYLAAKFCKVKLPSEKGKVWWLEFDVSPQQLGEVIKQMLGLLEENKRPQVPASPEKATPRLVKQATSTSPESCVLDGSRSTSESMKEIEENAGVGGKSRHPSDACLQNSQTLPSHDICVVRNVEVLQCQTSDCGSSHSVVEDDSRTDEGEVQVKMEECNQSAACKIVSDGGGLSKIDKDRIKETWKKRKFEKAANKKKLTSLDDDKDDSWIVRELENGIELGCASSEKRQRL</sequence>
<gene>
    <name evidence="8" type="ORF">IFM89_010710</name>
</gene>
<dbReference type="InterPro" id="IPR036915">
    <property type="entry name" value="Cyclin-like_sf"/>
</dbReference>
<dbReference type="GO" id="GO:0006357">
    <property type="term" value="P:regulation of transcription by RNA polymerase II"/>
    <property type="evidence" value="ECO:0007669"/>
    <property type="project" value="InterPro"/>
</dbReference>
<feature type="region of interest" description="Disordered" evidence="6">
    <location>
        <begin position="257"/>
        <end position="313"/>
    </location>
</feature>
<dbReference type="CDD" id="cd20588">
    <property type="entry name" value="CYCLIN_AcCycT_rpt2"/>
    <property type="match status" value="1"/>
</dbReference>
<dbReference type="AlphaFoldDB" id="A0A835IJE7"/>
<keyword evidence="1" id="KW-0132">Cell division</keyword>
<keyword evidence="2 5" id="KW-0195">Cyclin</keyword>
<dbReference type="SUPFAM" id="SSF47954">
    <property type="entry name" value="Cyclin-like"/>
    <property type="match status" value="2"/>
</dbReference>
<accession>A0A835IJE7</accession>
<evidence type="ECO:0000256" key="2">
    <source>
        <dbReference type="ARBA" id="ARBA00023127"/>
    </source>
</evidence>
<protein>
    <recommendedName>
        <fullName evidence="7">Cyclin-like domain-containing protein</fullName>
    </recommendedName>
</protein>
<dbReference type="SMART" id="SM00385">
    <property type="entry name" value="CYCLIN"/>
    <property type="match status" value="2"/>
</dbReference>
<dbReference type="EMBL" id="JADFTS010000002">
    <property type="protein sequence ID" value="KAF9620060.1"/>
    <property type="molecule type" value="Genomic_DNA"/>
</dbReference>
<name>A0A835IJE7_9MAGN</name>
<reference evidence="8 9" key="1">
    <citation type="submission" date="2020-10" db="EMBL/GenBank/DDBJ databases">
        <title>The Coptis chinensis genome and diversification of protoberbering-type alkaloids.</title>
        <authorList>
            <person name="Wang B."/>
            <person name="Shu S."/>
            <person name="Song C."/>
            <person name="Liu Y."/>
        </authorList>
    </citation>
    <scope>NUCLEOTIDE SEQUENCE [LARGE SCALE GENOMIC DNA]</scope>
    <source>
        <strain evidence="8">HL-2020</strain>
        <tissue evidence="8">Leaf</tissue>
    </source>
</reference>
<feature type="domain" description="Cyclin-like" evidence="7">
    <location>
        <begin position="51"/>
        <end position="153"/>
    </location>
</feature>
<dbReference type="OrthoDB" id="10264655at2759"/>
<evidence type="ECO:0000256" key="3">
    <source>
        <dbReference type="ARBA" id="ARBA00023306"/>
    </source>
</evidence>
<dbReference type="GO" id="GO:0016538">
    <property type="term" value="F:cyclin-dependent protein serine/threonine kinase regulator activity"/>
    <property type="evidence" value="ECO:0007669"/>
    <property type="project" value="InterPro"/>
</dbReference>
<comment type="similarity">
    <text evidence="4">Belongs to the cyclin family. Cyclin T subfamily.</text>
</comment>
<dbReference type="Pfam" id="PF21797">
    <property type="entry name" value="CycT2-like_C"/>
    <property type="match status" value="1"/>
</dbReference>
<evidence type="ECO:0000256" key="5">
    <source>
        <dbReference type="RuleBase" id="RU000383"/>
    </source>
</evidence>
<evidence type="ECO:0000313" key="8">
    <source>
        <dbReference type="EMBL" id="KAF9620060.1"/>
    </source>
</evidence>
<dbReference type="CDD" id="cd20587">
    <property type="entry name" value="CYCLIN_AcCycT_rpt1"/>
    <property type="match status" value="1"/>
</dbReference>
<evidence type="ECO:0000256" key="6">
    <source>
        <dbReference type="SAM" id="MobiDB-lite"/>
    </source>
</evidence>
<organism evidence="8 9">
    <name type="scientific">Coptis chinensis</name>
    <dbReference type="NCBI Taxonomy" id="261450"/>
    <lineage>
        <taxon>Eukaryota</taxon>
        <taxon>Viridiplantae</taxon>
        <taxon>Streptophyta</taxon>
        <taxon>Embryophyta</taxon>
        <taxon>Tracheophyta</taxon>
        <taxon>Spermatophyta</taxon>
        <taxon>Magnoliopsida</taxon>
        <taxon>Ranunculales</taxon>
        <taxon>Ranunculaceae</taxon>
        <taxon>Coptidoideae</taxon>
        <taxon>Coptis</taxon>
    </lineage>
</organism>